<comment type="caution">
    <text evidence="1">The sequence shown here is derived from an EMBL/GenBank/DDBJ whole genome shotgun (WGS) entry which is preliminary data.</text>
</comment>
<evidence type="ECO:0000313" key="1">
    <source>
        <dbReference type="EMBL" id="KIO75598.1"/>
    </source>
</evidence>
<proteinExistence type="predicted"/>
<organism evidence="1 2">
    <name type="scientific">Pedobacter lusitanus</name>
    <dbReference type="NCBI Taxonomy" id="1503925"/>
    <lineage>
        <taxon>Bacteria</taxon>
        <taxon>Pseudomonadati</taxon>
        <taxon>Bacteroidota</taxon>
        <taxon>Sphingobacteriia</taxon>
        <taxon>Sphingobacteriales</taxon>
        <taxon>Sphingobacteriaceae</taxon>
        <taxon>Pedobacter</taxon>
    </lineage>
</organism>
<dbReference type="RefSeq" id="WP_041884656.1">
    <property type="nucleotide sequence ID" value="NZ_CP157278.1"/>
</dbReference>
<dbReference type="STRING" id="1503925.TH53_19870"/>
<reference evidence="1 2" key="1">
    <citation type="submission" date="2015-01" db="EMBL/GenBank/DDBJ databases">
        <title>Draft genome sequence of Pedobacter sp. NL19 isolated from sludge of an effluent treatment pond in an abandoned uranium mine.</title>
        <authorList>
            <person name="Santos T."/>
            <person name="Caetano T."/>
            <person name="Covas C."/>
            <person name="Cruz A."/>
            <person name="Mendo S."/>
        </authorList>
    </citation>
    <scope>NUCLEOTIDE SEQUENCE [LARGE SCALE GENOMIC DNA]</scope>
    <source>
        <strain evidence="1 2">NL19</strain>
    </source>
</reference>
<evidence type="ECO:0000313" key="2">
    <source>
        <dbReference type="Proteomes" id="UP000032049"/>
    </source>
</evidence>
<accession>A0A0D0F1U6</accession>
<dbReference type="AlphaFoldDB" id="A0A0D0F1U6"/>
<name>A0A0D0F1U6_9SPHI</name>
<dbReference type="Proteomes" id="UP000032049">
    <property type="component" value="Unassembled WGS sequence"/>
</dbReference>
<dbReference type="EMBL" id="JXRA01000093">
    <property type="protein sequence ID" value="KIO75598.1"/>
    <property type="molecule type" value="Genomic_DNA"/>
</dbReference>
<protein>
    <submittedName>
        <fullName evidence="1">Uncharacterized protein</fullName>
    </submittedName>
</protein>
<keyword evidence="2" id="KW-1185">Reference proteome</keyword>
<sequence length="84" mass="9595">MKIAGRIIQTRNITHNDEHTFSGYYKNHSIYVTDDHGHGKSKDIQLTRYHIEVTDPRGCYACNSWEDLEDINAAIIYALDGAVL</sequence>
<dbReference type="OrthoDB" id="1495954at2"/>
<gene>
    <name evidence="1" type="ORF">TH53_19870</name>
</gene>